<keyword evidence="1" id="KW-0472">Membrane</keyword>
<feature type="transmembrane region" description="Helical" evidence="1">
    <location>
        <begin position="12"/>
        <end position="29"/>
    </location>
</feature>
<sequence length="694" mass="77786">MNNITSGKDICNIITLVCIVGIGYIVFLFCKKEINKMESSLPNLVSTIGVLGTFGGICVSLYFFNPNSIDSSVPNLLDGMKTAFVTSVVGMFASIIMKGNQWKKINQHKGEEYFEDAEQLFNCMLSESRNLNSTLINNQNQMLNRFADMDNNWNEKQIELIDEIKNLGNSLNKKQDDLIGEFRIFAETMAEQNSKSLIEALKEVIKDFNTKMTEQFGENFKELNKAVGALLEWQGNYKEHVELTITQLETTIKSITQIEKSMENISEKSYGLIETSEALDVALTCIDENQKQIYDNIKILSEVSQNAKELLPNINTYFEESNKSINGLLVNVDGAMKENIDKLDVHVKELTVDVAQAAGQIFEEVKNNCEESNKSINGLLVNVDGAMKENIDKLDVHVKELTVDVAQAAGQIFEEVKNNCEESNKSINGLLVNVDGAMKENIDKLDVHVKELTVDVAQAAGQIFEEVKNNCEESNKSINGLLVNVDGAMKENIDKLDVHVKELTVDAAQAAGQIFEEVKKNFEESNTMLQRQVDEYLQDFNIVVKELNNCIPEINEHIEASTERFNSALITFSNEIGSSLETNLHIMQSQVKTTEDTTNKIGQRLEITVNDLNSRIEDITINTSEQIKKLVEEVEKVFEQKVDQLDKLLEQELSNSLNSLGTQLATVSEKFVDDYTPLTEKLREVVSIAKGVSA</sequence>
<evidence type="ECO:0000313" key="2">
    <source>
        <dbReference type="EMBL" id="WFD09024.1"/>
    </source>
</evidence>
<protein>
    <submittedName>
        <fullName evidence="2">Uncharacterized protein</fullName>
    </submittedName>
</protein>
<keyword evidence="1" id="KW-1133">Transmembrane helix</keyword>
<dbReference type="SUPFAM" id="SSF58113">
    <property type="entry name" value="Apolipoprotein A-I"/>
    <property type="match status" value="2"/>
</dbReference>
<evidence type="ECO:0000256" key="1">
    <source>
        <dbReference type="SAM" id="Phobius"/>
    </source>
</evidence>
<gene>
    <name evidence="2" type="ORF">P4S50_11570</name>
</gene>
<organism evidence="2 3">
    <name type="scientific">Tepidibacter hydrothermalis</name>
    <dbReference type="NCBI Taxonomy" id="3036126"/>
    <lineage>
        <taxon>Bacteria</taxon>
        <taxon>Bacillati</taxon>
        <taxon>Bacillota</taxon>
        <taxon>Clostridia</taxon>
        <taxon>Peptostreptococcales</taxon>
        <taxon>Peptostreptococcaceae</taxon>
        <taxon>Tepidibacter</taxon>
    </lineage>
</organism>
<dbReference type="EMBL" id="CP120733">
    <property type="protein sequence ID" value="WFD09024.1"/>
    <property type="molecule type" value="Genomic_DNA"/>
</dbReference>
<evidence type="ECO:0000313" key="3">
    <source>
        <dbReference type="Proteomes" id="UP001222800"/>
    </source>
</evidence>
<keyword evidence="3" id="KW-1185">Reference proteome</keyword>
<dbReference type="Proteomes" id="UP001222800">
    <property type="component" value="Chromosome"/>
</dbReference>
<accession>A0ABY8E850</accession>
<keyword evidence="1" id="KW-0812">Transmembrane</keyword>
<name>A0ABY8E850_9FIRM</name>
<reference evidence="2 3" key="1">
    <citation type="submission" date="2023-03" db="EMBL/GenBank/DDBJ databases">
        <title>Complete genome sequence of Tepidibacter sp. SWIR-1, isolated from a deep-sea hydrothermal vent.</title>
        <authorList>
            <person name="Li X."/>
        </authorList>
    </citation>
    <scope>NUCLEOTIDE SEQUENCE [LARGE SCALE GENOMIC DNA]</scope>
    <source>
        <strain evidence="2 3">SWIR-1</strain>
    </source>
</reference>
<feature type="transmembrane region" description="Helical" evidence="1">
    <location>
        <begin position="41"/>
        <end position="64"/>
    </location>
</feature>
<dbReference type="RefSeq" id="WP_277730944.1">
    <property type="nucleotide sequence ID" value="NZ_CP120733.1"/>
</dbReference>
<proteinExistence type="predicted"/>
<dbReference type="Gene3D" id="1.20.5.1230">
    <property type="entry name" value="Apolipoprotein A-I"/>
    <property type="match status" value="2"/>
</dbReference>